<dbReference type="EMBL" id="PKPP01004184">
    <property type="protein sequence ID" value="PWA65622.1"/>
    <property type="molecule type" value="Genomic_DNA"/>
</dbReference>
<dbReference type="SMART" id="SM01376">
    <property type="entry name" value="eIF-5a"/>
    <property type="match status" value="1"/>
</dbReference>
<dbReference type="GO" id="GO:0003746">
    <property type="term" value="F:translation elongation factor activity"/>
    <property type="evidence" value="ECO:0007669"/>
    <property type="project" value="InterPro"/>
</dbReference>
<name>A0A2U1MWI3_ARTAN</name>
<feature type="domain" description="Translation initiation factor 5A C-terminal" evidence="1">
    <location>
        <begin position="68"/>
        <end position="115"/>
    </location>
</feature>
<protein>
    <submittedName>
        <fullName evidence="2">Eukaryotic translation initiation factor 5A</fullName>
    </submittedName>
</protein>
<dbReference type="GO" id="GO:0043022">
    <property type="term" value="F:ribosome binding"/>
    <property type="evidence" value="ECO:0007669"/>
    <property type="project" value="InterPro"/>
</dbReference>
<proteinExistence type="predicted"/>
<organism evidence="2 3">
    <name type="scientific">Artemisia annua</name>
    <name type="common">Sweet wormwood</name>
    <dbReference type="NCBI Taxonomy" id="35608"/>
    <lineage>
        <taxon>Eukaryota</taxon>
        <taxon>Viridiplantae</taxon>
        <taxon>Streptophyta</taxon>
        <taxon>Embryophyta</taxon>
        <taxon>Tracheophyta</taxon>
        <taxon>Spermatophyta</taxon>
        <taxon>Magnoliopsida</taxon>
        <taxon>eudicotyledons</taxon>
        <taxon>Gunneridae</taxon>
        <taxon>Pentapetalae</taxon>
        <taxon>asterids</taxon>
        <taxon>campanulids</taxon>
        <taxon>Asterales</taxon>
        <taxon>Asteraceae</taxon>
        <taxon>Asteroideae</taxon>
        <taxon>Anthemideae</taxon>
        <taxon>Artemisiinae</taxon>
        <taxon>Artemisia</taxon>
    </lineage>
</organism>
<keyword evidence="2" id="KW-0396">Initiation factor</keyword>
<evidence type="ECO:0000313" key="3">
    <source>
        <dbReference type="Proteomes" id="UP000245207"/>
    </source>
</evidence>
<comment type="caution">
    <text evidence="2">The sequence shown here is derived from an EMBL/GenBank/DDBJ whole genome shotgun (WGS) entry which is preliminary data.</text>
</comment>
<dbReference type="GO" id="GO:0003723">
    <property type="term" value="F:RNA binding"/>
    <property type="evidence" value="ECO:0007669"/>
    <property type="project" value="InterPro"/>
</dbReference>
<dbReference type="GO" id="GO:0045905">
    <property type="term" value="P:positive regulation of translational termination"/>
    <property type="evidence" value="ECO:0007669"/>
    <property type="project" value="InterPro"/>
</dbReference>
<reference evidence="2 3" key="1">
    <citation type="journal article" date="2018" name="Mol. Plant">
        <title>The genome of Artemisia annua provides insight into the evolution of Asteraceae family and artemisinin biosynthesis.</title>
        <authorList>
            <person name="Shen Q."/>
            <person name="Zhang L."/>
            <person name="Liao Z."/>
            <person name="Wang S."/>
            <person name="Yan T."/>
            <person name="Shi P."/>
            <person name="Liu M."/>
            <person name="Fu X."/>
            <person name="Pan Q."/>
            <person name="Wang Y."/>
            <person name="Lv Z."/>
            <person name="Lu X."/>
            <person name="Zhang F."/>
            <person name="Jiang W."/>
            <person name="Ma Y."/>
            <person name="Chen M."/>
            <person name="Hao X."/>
            <person name="Li L."/>
            <person name="Tang Y."/>
            <person name="Lv G."/>
            <person name="Zhou Y."/>
            <person name="Sun X."/>
            <person name="Brodelius P.E."/>
            <person name="Rose J.K.C."/>
            <person name="Tang K."/>
        </authorList>
    </citation>
    <scope>NUCLEOTIDE SEQUENCE [LARGE SCALE GENOMIC DNA]</scope>
    <source>
        <strain evidence="3">cv. Huhao1</strain>
        <tissue evidence="2">Leaf</tissue>
    </source>
</reference>
<gene>
    <name evidence="2" type="ORF">CTI12_AA334800</name>
</gene>
<dbReference type="InterPro" id="IPR020189">
    <property type="entry name" value="IF5A_C"/>
</dbReference>
<dbReference type="Gene3D" id="2.40.50.140">
    <property type="entry name" value="Nucleic acid-binding proteins"/>
    <property type="match status" value="1"/>
</dbReference>
<dbReference type="GO" id="GO:0003743">
    <property type="term" value="F:translation initiation factor activity"/>
    <property type="evidence" value="ECO:0007669"/>
    <property type="project" value="UniProtKB-KW"/>
</dbReference>
<dbReference type="Pfam" id="PF01287">
    <property type="entry name" value="eIF-5a"/>
    <property type="match status" value="1"/>
</dbReference>
<dbReference type="InterPro" id="IPR001884">
    <property type="entry name" value="IF5A-like"/>
</dbReference>
<dbReference type="STRING" id="35608.A0A2U1MWI3"/>
<dbReference type="OrthoDB" id="9975114at2759"/>
<sequence>MAGGFLQEDTNEQELQDDNTSRHDAINLGFFIKCATNCVYSMQIGCDLYAAIEGKVDVDELLVLKFPHVNRTDYQLIDISDDGFLSLLTENANTKDDLKLPTDDALLTQAYHDIKLLTT</sequence>
<dbReference type="InterPro" id="IPR012340">
    <property type="entry name" value="NA-bd_OB-fold"/>
</dbReference>
<keyword evidence="3" id="KW-1185">Reference proteome</keyword>
<dbReference type="PANTHER" id="PTHR11673">
    <property type="entry name" value="TRANSLATION INITIATION FACTOR 5A FAMILY MEMBER"/>
    <property type="match status" value="1"/>
</dbReference>
<evidence type="ECO:0000259" key="1">
    <source>
        <dbReference type="SMART" id="SM01376"/>
    </source>
</evidence>
<dbReference type="Proteomes" id="UP000245207">
    <property type="component" value="Unassembled WGS sequence"/>
</dbReference>
<dbReference type="SUPFAM" id="SSF50249">
    <property type="entry name" value="Nucleic acid-binding proteins"/>
    <property type="match status" value="1"/>
</dbReference>
<evidence type="ECO:0000313" key="2">
    <source>
        <dbReference type="EMBL" id="PWA65622.1"/>
    </source>
</evidence>
<accession>A0A2U1MWI3</accession>
<dbReference type="AlphaFoldDB" id="A0A2U1MWI3"/>
<keyword evidence="2" id="KW-0648">Protein biosynthesis</keyword>
<dbReference type="GO" id="GO:0045901">
    <property type="term" value="P:positive regulation of translational elongation"/>
    <property type="evidence" value="ECO:0007669"/>
    <property type="project" value="InterPro"/>
</dbReference>